<dbReference type="PANTHER" id="PTHR20883">
    <property type="entry name" value="PHYTANOYL-COA DIOXYGENASE DOMAIN CONTAINING 1"/>
    <property type="match status" value="1"/>
</dbReference>
<comment type="cofactor">
    <cofactor evidence="1">
        <name>Fe(2+)</name>
        <dbReference type="ChEBI" id="CHEBI:29033"/>
    </cofactor>
</comment>
<accession>A0A5C4NGD0</accession>
<name>A0A5C4NGD0_9BURK</name>
<evidence type="ECO:0000313" key="2">
    <source>
        <dbReference type="EMBL" id="TNC71707.1"/>
    </source>
</evidence>
<keyword evidence="2" id="KW-0223">Dioxygenase</keyword>
<sequence length="271" mass="30437">MTTRVLEAVERALEFVSSERFDPAIYARTGFFIVRNAIAPALMQEWQAEWDAFYAAKLSSGRDVNQANPVSLTEALPGKLASMYHEPVFIETLKQVFGEHIALYNHRFVIKDAYSPGKVFLHQDACYHLGNLNKCSLFVPLSVADENNGGMSFYAGSHQMGFLGDAGEINPDSFDIRWPKVTPALRPGDFVIMNSATWHESGPNRNGVNRILADMIMQPADDPTGKELLSGEWQTDFFYSPLNCIRYFANSRVLKNIKYEKELGLRKAAAE</sequence>
<keyword evidence="2" id="KW-0560">Oxidoreductase</keyword>
<reference evidence="2 3" key="1">
    <citation type="submission" date="2019-06" db="EMBL/GenBank/DDBJ databases">
        <title>Genome sequence of Janthinobacterium lividum UCD_MED1.</title>
        <authorList>
            <person name="De Leon M.E."/>
            <person name="Jospin G."/>
        </authorList>
    </citation>
    <scope>NUCLEOTIDE SEQUENCE [LARGE SCALE GENOMIC DNA]</scope>
    <source>
        <strain evidence="2 3">UCD_MED1</strain>
    </source>
</reference>
<comment type="caution">
    <text evidence="2">The sequence shown here is derived from an EMBL/GenBank/DDBJ whole genome shotgun (WGS) entry which is preliminary data.</text>
</comment>
<dbReference type="RefSeq" id="WP_139092774.1">
    <property type="nucleotide sequence ID" value="NZ_VDGE01000021.1"/>
</dbReference>
<dbReference type="InterPro" id="IPR008775">
    <property type="entry name" value="Phytyl_CoA_dOase-like"/>
</dbReference>
<dbReference type="SUPFAM" id="SSF51197">
    <property type="entry name" value="Clavaminate synthase-like"/>
    <property type="match status" value="1"/>
</dbReference>
<dbReference type="PANTHER" id="PTHR20883:SF48">
    <property type="entry name" value="ECTOINE DIOXYGENASE"/>
    <property type="match status" value="1"/>
</dbReference>
<organism evidence="2 3">
    <name type="scientific">Janthinobacterium lividum</name>
    <dbReference type="NCBI Taxonomy" id="29581"/>
    <lineage>
        <taxon>Bacteria</taxon>
        <taxon>Pseudomonadati</taxon>
        <taxon>Pseudomonadota</taxon>
        <taxon>Betaproteobacteria</taxon>
        <taxon>Burkholderiales</taxon>
        <taxon>Oxalobacteraceae</taxon>
        <taxon>Janthinobacterium</taxon>
    </lineage>
</organism>
<dbReference type="GO" id="GO:0005506">
    <property type="term" value="F:iron ion binding"/>
    <property type="evidence" value="ECO:0007669"/>
    <property type="project" value="UniProtKB-ARBA"/>
</dbReference>
<protein>
    <submittedName>
        <fullName evidence="2">Phytanoyl-CoA dioxygenase family protein</fullName>
    </submittedName>
</protein>
<dbReference type="Pfam" id="PF05721">
    <property type="entry name" value="PhyH"/>
    <property type="match status" value="1"/>
</dbReference>
<dbReference type="AlphaFoldDB" id="A0A5C4NGD0"/>
<dbReference type="EMBL" id="VDGE01000021">
    <property type="protein sequence ID" value="TNC71707.1"/>
    <property type="molecule type" value="Genomic_DNA"/>
</dbReference>
<evidence type="ECO:0000313" key="3">
    <source>
        <dbReference type="Proteomes" id="UP000305681"/>
    </source>
</evidence>
<gene>
    <name evidence="2" type="ORF">FHI69_27925</name>
</gene>
<dbReference type="Gene3D" id="2.60.120.620">
    <property type="entry name" value="q2cbj1_9rhob like domain"/>
    <property type="match status" value="1"/>
</dbReference>
<evidence type="ECO:0000256" key="1">
    <source>
        <dbReference type="ARBA" id="ARBA00001954"/>
    </source>
</evidence>
<dbReference type="Proteomes" id="UP000305681">
    <property type="component" value="Unassembled WGS sequence"/>
</dbReference>
<dbReference type="GO" id="GO:0016706">
    <property type="term" value="F:2-oxoglutarate-dependent dioxygenase activity"/>
    <property type="evidence" value="ECO:0007669"/>
    <property type="project" value="UniProtKB-ARBA"/>
</dbReference>
<proteinExistence type="predicted"/>